<evidence type="ECO:0000313" key="3">
    <source>
        <dbReference type="Proteomes" id="UP000182703"/>
    </source>
</evidence>
<dbReference type="RefSeq" id="WP_055460115.1">
    <property type="nucleotide sequence ID" value="NZ_CP018095.1"/>
</dbReference>
<dbReference type="EMBL" id="CP018095">
    <property type="protein sequence ID" value="APF38716.1"/>
    <property type="molecule type" value="Genomic_DNA"/>
</dbReference>
<reference evidence="2 3" key="1">
    <citation type="submission" date="2016-11" db="EMBL/GenBank/DDBJ databases">
        <title>Complete genome sequence of the aerobically denitrifying bacterium Chelatococcus daeguensis TAD1.</title>
        <authorList>
            <person name="Yang Y."/>
            <person name="Huang S."/>
            <person name="Lin E."/>
        </authorList>
    </citation>
    <scope>NUCLEOTIDE SEQUENCE [LARGE SCALE GENOMIC DNA]</scope>
    <source>
        <strain evidence="2 3">TAD1</strain>
    </source>
</reference>
<feature type="region of interest" description="Disordered" evidence="1">
    <location>
        <begin position="33"/>
        <end position="66"/>
    </location>
</feature>
<dbReference type="AlphaFoldDB" id="A0AAC9JT02"/>
<gene>
    <name evidence="2" type="ORF">BOQ54_16455</name>
</gene>
<protein>
    <submittedName>
        <fullName evidence="2">Uncharacterized protein</fullName>
    </submittedName>
</protein>
<sequence>MNEMRGIDKLERRQSGGLDQELIEKMQIFIEQAKNERPRAGDTANAAPLAMLRSAEAPAVPGDGRE</sequence>
<keyword evidence="3" id="KW-1185">Reference proteome</keyword>
<dbReference type="Proteomes" id="UP000182703">
    <property type="component" value="Chromosome"/>
</dbReference>
<organism evidence="2 3">
    <name type="scientific">Chelatococcus daeguensis</name>
    <dbReference type="NCBI Taxonomy" id="444444"/>
    <lineage>
        <taxon>Bacteria</taxon>
        <taxon>Pseudomonadati</taxon>
        <taxon>Pseudomonadota</taxon>
        <taxon>Alphaproteobacteria</taxon>
        <taxon>Hyphomicrobiales</taxon>
        <taxon>Chelatococcaceae</taxon>
        <taxon>Chelatococcus</taxon>
    </lineage>
</organism>
<proteinExistence type="predicted"/>
<accession>A0AAC9JT02</accession>
<dbReference type="KEGG" id="cdq:BOQ54_16455"/>
<name>A0AAC9JT02_9HYPH</name>
<evidence type="ECO:0000313" key="2">
    <source>
        <dbReference type="EMBL" id="APF38716.1"/>
    </source>
</evidence>
<evidence type="ECO:0000256" key="1">
    <source>
        <dbReference type="SAM" id="MobiDB-lite"/>
    </source>
</evidence>